<evidence type="ECO:0000256" key="13">
    <source>
        <dbReference type="PIRSR" id="PIRSR000350-4"/>
    </source>
</evidence>
<comment type="caution">
    <text evidence="17">The sequence shown here is derived from an EMBL/GenBank/DDBJ whole genome shotgun (WGS) entry which is preliminary data.</text>
</comment>
<dbReference type="PANTHER" id="PTHR22912:SF160">
    <property type="entry name" value="DIHYDROLIPOYL DEHYDROGENASE"/>
    <property type="match status" value="1"/>
</dbReference>
<evidence type="ECO:0000313" key="17">
    <source>
        <dbReference type="EMBL" id="PYZ97875.1"/>
    </source>
</evidence>
<evidence type="ECO:0000256" key="2">
    <source>
        <dbReference type="ARBA" id="ARBA00012608"/>
    </source>
</evidence>
<evidence type="ECO:0000256" key="11">
    <source>
        <dbReference type="PIRSR" id="PIRSR000350-2"/>
    </source>
</evidence>
<dbReference type="InterPro" id="IPR016156">
    <property type="entry name" value="FAD/NAD-linked_Rdtase_dimer_sf"/>
</dbReference>
<dbReference type="Pfam" id="PF02852">
    <property type="entry name" value="Pyr_redox_dim"/>
    <property type="match status" value="1"/>
</dbReference>
<dbReference type="NCBIfam" id="TIGR01350">
    <property type="entry name" value="lipoamide_DH"/>
    <property type="match status" value="1"/>
</dbReference>
<dbReference type="PRINTS" id="PR00368">
    <property type="entry name" value="FADPNR"/>
</dbReference>
<reference evidence="17 18" key="1">
    <citation type="submission" date="2017-10" db="EMBL/GenBank/DDBJ databases">
        <title>Bacillus sp. nov., a halophilic bacterium isolated from a Yangshapao Lake.</title>
        <authorList>
            <person name="Wang H."/>
        </authorList>
    </citation>
    <scope>NUCLEOTIDE SEQUENCE [LARGE SCALE GENOMIC DNA]</scope>
    <source>
        <strain evidence="17 18">YSP-3</strain>
    </source>
</reference>
<dbReference type="SUPFAM" id="SSF51905">
    <property type="entry name" value="FAD/NAD(P)-binding domain"/>
    <property type="match status" value="1"/>
</dbReference>
<dbReference type="GO" id="GO:0050660">
    <property type="term" value="F:flavin adenine dinucleotide binding"/>
    <property type="evidence" value="ECO:0007669"/>
    <property type="project" value="InterPro"/>
</dbReference>
<dbReference type="Proteomes" id="UP000248066">
    <property type="component" value="Unassembled WGS sequence"/>
</dbReference>
<protein>
    <recommendedName>
        <fullName evidence="3 14">Dihydrolipoyl dehydrogenase</fullName>
        <ecNumber evidence="2 14">1.8.1.4</ecNumber>
    </recommendedName>
</protein>
<dbReference type="RefSeq" id="WP_110517397.1">
    <property type="nucleotide sequence ID" value="NZ_PDOF01000001.1"/>
</dbReference>
<evidence type="ECO:0000259" key="15">
    <source>
        <dbReference type="Pfam" id="PF02852"/>
    </source>
</evidence>
<evidence type="ECO:0000256" key="5">
    <source>
        <dbReference type="ARBA" id="ARBA00022827"/>
    </source>
</evidence>
<gene>
    <name evidence="17" type="primary">lpdA</name>
    <name evidence="17" type="ORF">CR205_04585</name>
</gene>
<dbReference type="EMBL" id="PDOF01000001">
    <property type="protein sequence ID" value="PYZ97875.1"/>
    <property type="molecule type" value="Genomic_DNA"/>
</dbReference>
<dbReference type="OrthoDB" id="9800167at2"/>
<evidence type="ECO:0000256" key="12">
    <source>
        <dbReference type="PIRSR" id="PIRSR000350-3"/>
    </source>
</evidence>
<dbReference type="PANTHER" id="PTHR22912">
    <property type="entry name" value="DISULFIDE OXIDOREDUCTASE"/>
    <property type="match status" value="1"/>
</dbReference>
<dbReference type="EC" id="1.8.1.4" evidence="2 14"/>
<feature type="domain" description="FAD/NAD(P)-binding" evidence="16">
    <location>
        <begin position="11"/>
        <end position="326"/>
    </location>
</feature>
<dbReference type="InterPro" id="IPR012999">
    <property type="entry name" value="Pyr_OxRdtase_I_AS"/>
</dbReference>
<keyword evidence="9 14" id="KW-0676">Redox-active center</keyword>
<keyword evidence="7 12" id="KW-0520">NAD</keyword>
<dbReference type="InterPro" id="IPR036188">
    <property type="entry name" value="FAD/NAD-bd_sf"/>
</dbReference>
<dbReference type="AlphaFoldDB" id="A0A2W0HK50"/>
<feature type="binding site" evidence="12">
    <location>
        <position position="56"/>
    </location>
    <ligand>
        <name>FAD</name>
        <dbReference type="ChEBI" id="CHEBI:57692"/>
    </ligand>
</feature>
<dbReference type="InterPro" id="IPR006258">
    <property type="entry name" value="Lipoamide_DH"/>
</dbReference>
<evidence type="ECO:0000256" key="10">
    <source>
        <dbReference type="ARBA" id="ARBA00049187"/>
    </source>
</evidence>
<dbReference type="InterPro" id="IPR001100">
    <property type="entry name" value="Pyr_nuc-diS_OxRdtase"/>
</dbReference>
<evidence type="ECO:0000256" key="4">
    <source>
        <dbReference type="ARBA" id="ARBA00022630"/>
    </source>
</evidence>
<accession>A0A2W0HK50</accession>
<evidence type="ECO:0000256" key="9">
    <source>
        <dbReference type="ARBA" id="ARBA00023284"/>
    </source>
</evidence>
<keyword evidence="8" id="KW-1015">Disulfide bond</keyword>
<comment type="catalytic activity">
    <reaction evidence="10 14">
        <text>N(6)-[(R)-dihydrolipoyl]-L-lysyl-[protein] + NAD(+) = N(6)-[(R)-lipoyl]-L-lysyl-[protein] + NADH + H(+)</text>
        <dbReference type="Rhea" id="RHEA:15045"/>
        <dbReference type="Rhea" id="RHEA-COMP:10474"/>
        <dbReference type="Rhea" id="RHEA-COMP:10475"/>
        <dbReference type="ChEBI" id="CHEBI:15378"/>
        <dbReference type="ChEBI" id="CHEBI:57540"/>
        <dbReference type="ChEBI" id="CHEBI:57945"/>
        <dbReference type="ChEBI" id="CHEBI:83099"/>
        <dbReference type="ChEBI" id="CHEBI:83100"/>
        <dbReference type="EC" id="1.8.1.4"/>
    </reaction>
</comment>
<name>A0A2W0HK50_9BACI</name>
<keyword evidence="18" id="KW-1185">Reference proteome</keyword>
<dbReference type="PIRSF" id="PIRSF000350">
    <property type="entry name" value="Mercury_reductase_MerA"/>
    <property type="match status" value="1"/>
</dbReference>
<proteinExistence type="inferred from homology"/>
<dbReference type="Pfam" id="PF07992">
    <property type="entry name" value="Pyr_redox_2"/>
    <property type="match status" value="1"/>
</dbReference>
<dbReference type="InterPro" id="IPR050151">
    <property type="entry name" value="Class-I_Pyr_Nuc-Dis_Oxidored"/>
</dbReference>
<dbReference type="GO" id="GO:0006103">
    <property type="term" value="P:2-oxoglutarate metabolic process"/>
    <property type="evidence" value="ECO:0007669"/>
    <property type="project" value="TreeGrafter"/>
</dbReference>
<feature type="binding site" evidence="12">
    <location>
        <begin position="182"/>
        <end position="189"/>
    </location>
    <ligand>
        <name>NAD(+)</name>
        <dbReference type="ChEBI" id="CHEBI:57540"/>
    </ligand>
</feature>
<dbReference type="FunFam" id="3.30.390.30:FF:000001">
    <property type="entry name" value="Dihydrolipoyl dehydrogenase"/>
    <property type="match status" value="1"/>
</dbReference>
<feature type="active site" description="Proton acceptor" evidence="11">
    <location>
        <position position="443"/>
    </location>
</feature>
<dbReference type="Gene3D" id="3.50.50.60">
    <property type="entry name" value="FAD/NAD(P)-binding domain"/>
    <property type="match status" value="2"/>
</dbReference>
<feature type="disulfide bond" description="Redox-active" evidence="13">
    <location>
        <begin position="47"/>
        <end position="52"/>
    </location>
</feature>
<feature type="binding site" evidence="12">
    <location>
        <position position="311"/>
    </location>
    <ligand>
        <name>FAD</name>
        <dbReference type="ChEBI" id="CHEBI:57692"/>
    </ligand>
</feature>
<keyword evidence="12" id="KW-0547">Nucleotide-binding</keyword>
<keyword evidence="5 12" id="KW-0274">FAD</keyword>
<dbReference type="PROSITE" id="PS00076">
    <property type="entry name" value="PYRIDINE_REDOX_1"/>
    <property type="match status" value="1"/>
</dbReference>
<dbReference type="SUPFAM" id="SSF55424">
    <property type="entry name" value="FAD/NAD-linked reductases, dimerisation (C-terminal) domain"/>
    <property type="match status" value="1"/>
</dbReference>
<comment type="miscellaneous">
    <text evidence="14">The active site is a redox-active disulfide bond.</text>
</comment>
<evidence type="ECO:0000256" key="1">
    <source>
        <dbReference type="ARBA" id="ARBA00007532"/>
    </source>
</evidence>
<comment type="similarity">
    <text evidence="1 14">Belongs to the class-I pyridine nucleotide-disulfide oxidoreductase family.</text>
</comment>
<feature type="domain" description="Pyridine nucleotide-disulphide oxidoreductase dimerisation" evidence="15">
    <location>
        <begin position="345"/>
        <end position="452"/>
    </location>
</feature>
<dbReference type="InterPro" id="IPR004099">
    <property type="entry name" value="Pyr_nucl-diS_OxRdtase_dimer"/>
</dbReference>
<sequence>MVVGELVQERDLIVIGGGPAGYSAAIRAAQAGLDVILVEKKALGGVCLNEGCIPSKVFTQSTGAFEQAKKASAYGVEAKELGFNLAKMHEWRNGVVSGLKKGVESLCAAHKIEVVNGEASFLSEDRIGVEHGHQFDTYRFKQAVIAVGSNPDLPVWAKSDHILDASGVFALEEVPEHLIVCGNDYIALEAAFGFRALGSVVTIITEDAGFGFDSSIEKELQRILKKRKIRFVKDARVIRTEEQDSIISVFYETPKGKLESEGSHVYVSAPRRPLTSELGLSRAGVNVEESGHITVDSRCRTNVPTIFAAGDITQGPALAVKALKQGKTAADNAAGIPAEFNLTFIPRVVHSDPPVASVGLTEDEAKEQGYSVKVSETAAAGNGFASLSGQKEGKTKIVSDRDTDLILGFHTIGAGAVELISNGVTALEMVARDEDLSAVFYPHPSLNENWLETAEGLSGKALHAPPQRQTAGSVK</sequence>
<keyword evidence="4 14" id="KW-0285">Flavoprotein</keyword>
<evidence type="ECO:0000256" key="14">
    <source>
        <dbReference type="RuleBase" id="RU003692"/>
    </source>
</evidence>
<evidence type="ECO:0000256" key="7">
    <source>
        <dbReference type="ARBA" id="ARBA00023027"/>
    </source>
</evidence>
<dbReference type="GO" id="GO:0004148">
    <property type="term" value="F:dihydrolipoyl dehydrogenase (NADH) activity"/>
    <property type="evidence" value="ECO:0007669"/>
    <property type="project" value="UniProtKB-EC"/>
</dbReference>
<organism evidence="17 18">
    <name type="scientific">Alteribacter lacisalsi</name>
    <dbReference type="NCBI Taxonomy" id="2045244"/>
    <lineage>
        <taxon>Bacteria</taxon>
        <taxon>Bacillati</taxon>
        <taxon>Bacillota</taxon>
        <taxon>Bacilli</taxon>
        <taxon>Bacillales</taxon>
        <taxon>Bacillaceae</taxon>
        <taxon>Alteribacter</taxon>
    </lineage>
</organism>
<evidence type="ECO:0000256" key="3">
    <source>
        <dbReference type="ARBA" id="ARBA00016961"/>
    </source>
</evidence>
<dbReference type="PRINTS" id="PR00411">
    <property type="entry name" value="PNDRDTASEI"/>
</dbReference>
<dbReference type="Gene3D" id="3.30.390.30">
    <property type="match status" value="1"/>
</dbReference>
<evidence type="ECO:0000259" key="16">
    <source>
        <dbReference type="Pfam" id="PF07992"/>
    </source>
</evidence>
<comment type="cofactor">
    <cofactor evidence="12 14">
        <name>FAD</name>
        <dbReference type="ChEBI" id="CHEBI:57692"/>
    </cofactor>
    <text evidence="12 14">Binds 1 FAD per subunit.</text>
</comment>
<evidence type="ECO:0000256" key="8">
    <source>
        <dbReference type="ARBA" id="ARBA00023157"/>
    </source>
</evidence>
<evidence type="ECO:0000313" key="18">
    <source>
        <dbReference type="Proteomes" id="UP000248066"/>
    </source>
</evidence>
<dbReference type="InterPro" id="IPR023753">
    <property type="entry name" value="FAD/NAD-binding_dom"/>
</dbReference>
<keyword evidence="6 14" id="KW-0560">Oxidoreductase</keyword>
<evidence type="ECO:0000256" key="6">
    <source>
        <dbReference type="ARBA" id="ARBA00023002"/>
    </source>
</evidence>